<gene>
    <name evidence="6" type="ORF">M0812_00794</name>
</gene>
<dbReference type="InterPro" id="IPR029003">
    <property type="entry name" value="CENP-S/Mhf1"/>
</dbReference>
<reference evidence="6" key="1">
    <citation type="submission" date="2022-08" db="EMBL/GenBank/DDBJ databases">
        <title>Novel sulphate-reducing endosymbionts in the free-living metamonad Anaeramoeba.</title>
        <authorList>
            <person name="Jerlstrom-Hultqvist J."/>
            <person name="Cepicka I."/>
            <person name="Gallot-Lavallee L."/>
            <person name="Salas-Leiva D."/>
            <person name="Curtis B.A."/>
            <person name="Zahonova K."/>
            <person name="Pipaliya S."/>
            <person name="Dacks J."/>
            <person name="Roger A.J."/>
        </authorList>
    </citation>
    <scope>NUCLEOTIDE SEQUENCE</scope>
    <source>
        <strain evidence="6">Busselton2</strain>
    </source>
</reference>
<protein>
    <submittedName>
        <fullName evidence="6">Centromere protein s</fullName>
    </submittedName>
</protein>
<keyword evidence="3" id="KW-0238">DNA-binding</keyword>
<comment type="similarity">
    <text evidence="1">Belongs to the TAF9 family. CENP-S/MHF1 subfamily.</text>
</comment>
<dbReference type="GO" id="GO:0000712">
    <property type="term" value="P:resolution of meiotic recombination intermediates"/>
    <property type="evidence" value="ECO:0007669"/>
    <property type="project" value="TreeGrafter"/>
</dbReference>
<name>A0AAV8A8H5_9EUKA</name>
<proteinExistence type="inferred from homology"/>
<evidence type="ECO:0000256" key="1">
    <source>
        <dbReference type="ARBA" id="ARBA00006612"/>
    </source>
</evidence>
<keyword evidence="4" id="KW-0234">DNA repair</keyword>
<dbReference type="GO" id="GO:0003682">
    <property type="term" value="F:chromatin binding"/>
    <property type="evidence" value="ECO:0007669"/>
    <property type="project" value="TreeGrafter"/>
</dbReference>
<evidence type="ECO:0000256" key="2">
    <source>
        <dbReference type="ARBA" id="ARBA00022763"/>
    </source>
</evidence>
<dbReference type="PANTHER" id="PTHR22980:SF0">
    <property type="entry name" value="CENTROMERE PROTEIN S"/>
    <property type="match status" value="1"/>
</dbReference>
<accession>A0AAV8A8H5</accession>
<dbReference type="GO" id="GO:0031297">
    <property type="term" value="P:replication fork processing"/>
    <property type="evidence" value="ECO:0007669"/>
    <property type="project" value="TreeGrafter"/>
</dbReference>
<dbReference type="Gene3D" id="1.10.20.10">
    <property type="entry name" value="Histone, subunit A"/>
    <property type="match status" value="1"/>
</dbReference>
<organism evidence="6 7">
    <name type="scientific">Anaeramoeba flamelloides</name>
    <dbReference type="NCBI Taxonomy" id="1746091"/>
    <lineage>
        <taxon>Eukaryota</taxon>
        <taxon>Metamonada</taxon>
        <taxon>Anaeramoebidae</taxon>
        <taxon>Anaeramoeba</taxon>
    </lineage>
</organism>
<dbReference type="PANTHER" id="PTHR22980">
    <property type="entry name" value="CORTISTATIN"/>
    <property type="match status" value="1"/>
</dbReference>
<dbReference type="Pfam" id="PF15630">
    <property type="entry name" value="CENP-S"/>
    <property type="match status" value="1"/>
</dbReference>
<dbReference type="GO" id="GO:0046982">
    <property type="term" value="F:protein heterodimerization activity"/>
    <property type="evidence" value="ECO:0007669"/>
    <property type="project" value="InterPro"/>
</dbReference>
<feature type="compositionally biased region" description="Basic residues" evidence="5">
    <location>
        <begin position="125"/>
        <end position="136"/>
    </location>
</feature>
<dbReference type="GO" id="GO:0071821">
    <property type="term" value="C:FANCM-MHF complex"/>
    <property type="evidence" value="ECO:0007669"/>
    <property type="project" value="InterPro"/>
</dbReference>
<dbReference type="AlphaFoldDB" id="A0AAV8A8H5"/>
<feature type="compositionally biased region" description="Basic and acidic residues" evidence="5">
    <location>
        <begin position="98"/>
        <end position="107"/>
    </location>
</feature>
<dbReference type="Proteomes" id="UP001146793">
    <property type="component" value="Unassembled WGS sequence"/>
</dbReference>
<feature type="region of interest" description="Disordered" evidence="5">
    <location>
        <begin position="96"/>
        <end position="136"/>
    </location>
</feature>
<dbReference type="EMBL" id="JANTQA010000015">
    <property type="protein sequence ID" value="KAJ3448315.1"/>
    <property type="molecule type" value="Genomic_DNA"/>
</dbReference>
<evidence type="ECO:0000256" key="3">
    <source>
        <dbReference type="ARBA" id="ARBA00023125"/>
    </source>
</evidence>
<evidence type="ECO:0000256" key="4">
    <source>
        <dbReference type="ARBA" id="ARBA00023204"/>
    </source>
</evidence>
<dbReference type="InterPro" id="IPR009072">
    <property type="entry name" value="Histone-fold"/>
</dbReference>
<dbReference type="SUPFAM" id="SSF47113">
    <property type="entry name" value="Histone-fold"/>
    <property type="match status" value="1"/>
</dbReference>
<evidence type="ECO:0000313" key="7">
    <source>
        <dbReference type="Proteomes" id="UP001146793"/>
    </source>
</evidence>
<keyword evidence="2" id="KW-0227">DNA damage</keyword>
<comment type="caution">
    <text evidence="6">The sequence shown here is derived from an EMBL/GenBank/DDBJ whole genome shotgun (WGS) entry which is preliminary data.</text>
</comment>
<evidence type="ECO:0000256" key="5">
    <source>
        <dbReference type="SAM" id="MobiDB-lite"/>
    </source>
</evidence>
<sequence length="136" mass="16554">MSQNSQELKKEFGLDLENIFQKQFQEEEISITKRALQKYSDLMYEYLVNQLSQDLEMYAELADRNTIRPSDFLLLCRKNQGLYNYFSKLISISEQEEEKEKEKNKEKNIRKRKDNLNYKRDNQKRTKIINKKNKEK</sequence>
<dbReference type="GO" id="GO:0003677">
    <property type="term" value="F:DNA binding"/>
    <property type="evidence" value="ECO:0007669"/>
    <property type="project" value="UniProtKB-KW"/>
</dbReference>
<feature type="compositionally biased region" description="Basic and acidic residues" evidence="5">
    <location>
        <begin position="114"/>
        <end position="124"/>
    </location>
</feature>
<dbReference type="GO" id="GO:0006281">
    <property type="term" value="P:DNA repair"/>
    <property type="evidence" value="ECO:0007669"/>
    <property type="project" value="UniProtKB-KW"/>
</dbReference>
<evidence type="ECO:0000313" key="6">
    <source>
        <dbReference type="EMBL" id="KAJ3448315.1"/>
    </source>
</evidence>